<gene>
    <name evidence="9" type="ORF">IV417_11895</name>
</gene>
<evidence type="ECO:0000313" key="10">
    <source>
        <dbReference type="Proteomes" id="UP001315686"/>
    </source>
</evidence>
<evidence type="ECO:0000256" key="2">
    <source>
        <dbReference type="ARBA" id="ARBA00009142"/>
    </source>
</evidence>
<dbReference type="PANTHER" id="PTHR30269:SF37">
    <property type="entry name" value="MEMBRANE TRANSPORTER PROTEIN"/>
    <property type="match status" value="1"/>
</dbReference>
<name>A0AAP2G4A3_9RHOB</name>
<feature type="transmembrane region" description="Helical" evidence="8">
    <location>
        <begin position="43"/>
        <end position="61"/>
    </location>
</feature>
<keyword evidence="4 8" id="KW-1003">Cell membrane</keyword>
<feature type="transmembrane region" description="Helical" evidence="8">
    <location>
        <begin position="203"/>
        <end position="221"/>
    </location>
</feature>
<evidence type="ECO:0000256" key="5">
    <source>
        <dbReference type="ARBA" id="ARBA00022692"/>
    </source>
</evidence>
<keyword evidence="5 8" id="KW-0812">Transmembrane</keyword>
<comment type="caution">
    <text evidence="9">The sequence shown here is derived from an EMBL/GenBank/DDBJ whole genome shotgun (WGS) entry which is preliminary data.</text>
</comment>
<protein>
    <recommendedName>
        <fullName evidence="8">Probable membrane transporter protein</fullName>
    </recommendedName>
</protein>
<evidence type="ECO:0000256" key="6">
    <source>
        <dbReference type="ARBA" id="ARBA00022989"/>
    </source>
</evidence>
<dbReference type="AlphaFoldDB" id="A0AAP2G4A3"/>
<comment type="similarity">
    <text evidence="2 8">Belongs to the 4-toluene sulfonate uptake permease (TSUP) (TC 2.A.102) family.</text>
</comment>
<dbReference type="GO" id="GO:0005886">
    <property type="term" value="C:plasma membrane"/>
    <property type="evidence" value="ECO:0007669"/>
    <property type="project" value="UniProtKB-SubCell"/>
</dbReference>
<comment type="subcellular location">
    <subcellularLocation>
        <location evidence="1 8">Cell membrane</location>
        <topology evidence="1 8">Multi-pass membrane protein</topology>
    </subcellularLocation>
</comment>
<feature type="transmembrane region" description="Helical" evidence="8">
    <location>
        <begin position="168"/>
        <end position="191"/>
    </location>
</feature>
<keyword evidence="3" id="KW-0813">Transport</keyword>
<dbReference type="Proteomes" id="UP001315686">
    <property type="component" value="Unassembled WGS sequence"/>
</dbReference>
<sequence length="249" mass="26943">MPEVNLLIIAAAAVFFAGVSKGGFGSAASFAAAPILSLVMDPRLALGVMLPLLMLIDIAALKSFWGKWHTPTALAMCIGALPGVALGVWFFRTADADTFRLLIGAVALGFVAYQIPREMGWLRVPVMAFRSWLGFLAGMAAGFTSFVAHAGGPPAAIFMLSQGMRKTVYQATSVVTFWVINMLKLVPYALLGAFTEETLVLDLWLFPVALIGTWVGVRAHYWVPERAFFALTYFLLVCTGCKLLWEGLT</sequence>
<evidence type="ECO:0000256" key="7">
    <source>
        <dbReference type="ARBA" id="ARBA00023136"/>
    </source>
</evidence>
<evidence type="ECO:0000313" key="9">
    <source>
        <dbReference type="EMBL" id="MBT0958090.1"/>
    </source>
</evidence>
<dbReference type="EMBL" id="JADQAZ010000002">
    <property type="protein sequence ID" value="MBT0958090.1"/>
    <property type="molecule type" value="Genomic_DNA"/>
</dbReference>
<keyword evidence="10" id="KW-1185">Reference proteome</keyword>
<evidence type="ECO:0000256" key="1">
    <source>
        <dbReference type="ARBA" id="ARBA00004651"/>
    </source>
</evidence>
<dbReference type="Pfam" id="PF01925">
    <property type="entry name" value="TauE"/>
    <property type="match status" value="1"/>
</dbReference>
<feature type="transmembrane region" description="Helical" evidence="8">
    <location>
        <begin position="227"/>
        <end position="245"/>
    </location>
</feature>
<keyword evidence="6 8" id="KW-1133">Transmembrane helix</keyword>
<accession>A0AAP2G4A3</accession>
<dbReference type="PANTHER" id="PTHR30269">
    <property type="entry name" value="TRANSMEMBRANE PROTEIN YFCA"/>
    <property type="match status" value="1"/>
</dbReference>
<evidence type="ECO:0000256" key="4">
    <source>
        <dbReference type="ARBA" id="ARBA00022475"/>
    </source>
</evidence>
<feature type="transmembrane region" description="Helical" evidence="8">
    <location>
        <begin position="73"/>
        <end position="92"/>
    </location>
</feature>
<reference evidence="9 10" key="1">
    <citation type="journal article" date="2021" name="Arch. Microbiol.">
        <title>Harenicola maris gen. nov., sp. nov. isolated from the Sea of Japan shallow sediments.</title>
        <authorList>
            <person name="Romanenko L.A."/>
            <person name="Kurilenko V.V."/>
            <person name="Chernysheva N.Y."/>
            <person name="Tekutyeva L.A."/>
            <person name="Velansky P.V."/>
            <person name="Svetashev V.I."/>
            <person name="Isaeva M.P."/>
        </authorList>
    </citation>
    <scope>NUCLEOTIDE SEQUENCE [LARGE SCALE GENOMIC DNA]</scope>
    <source>
        <strain evidence="9 10">KMM 3653</strain>
    </source>
</reference>
<keyword evidence="7 8" id="KW-0472">Membrane</keyword>
<evidence type="ECO:0000256" key="8">
    <source>
        <dbReference type="RuleBase" id="RU363041"/>
    </source>
</evidence>
<dbReference type="InterPro" id="IPR052017">
    <property type="entry name" value="TSUP"/>
</dbReference>
<feature type="transmembrane region" description="Helical" evidence="8">
    <location>
        <begin position="98"/>
        <end position="115"/>
    </location>
</feature>
<feature type="transmembrane region" description="Helical" evidence="8">
    <location>
        <begin position="127"/>
        <end position="148"/>
    </location>
</feature>
<evidence type="ECO:0000256" key="3">
    <source>
        <dbReference type="ARBA" id="ARBA00022448"/>
    </source>
</evidence>
<dbReference type="RefSeq" id="WP_327794305.1">
    <property type="nucleotide sequence ID" value="NZ_JADQAZ010000002.1"/>
</dbReference>
<proteinExistence type="inferred from homology"/>
<organism evidence="9 10">
    <name type="scientific">Harenicola maris</name>
    <dbReference type="NCBI Taxonomy" id="2841044"/>
    <lineage>
        <taxon>Bacteria</taxon>
        <taxon>Pseudomonadati</taxon>
        <taxon>Pseudomonadota</taxon>
        <taxon>Alphaproteobacteria</taxon>
        <taxon>Rhodobacterales</taxon>
        <taxon>Paracoccaceae</taxon>
        <taxon>Harenicola</taxon>
    </lineage>
</organism>
<dbReference type="InterPro" id="IPR002781">
    <property type="entry name" value="TM_pro_TauE-like"/>
</dbReference>